<proteinExistence type="inferred from homology"/>
<feature type="transmembrane region" description="Helical" evidence="7">
    <location>
        <begin position="20"/>
        <end position="39"/>
    </location>
</feature>
<dbReference type="InterPro" id="IPR052337">
    <property type="entry name" value="SAT4-like"/>
</dbReference>
<evidence type="ECO:0000256" key="6">
    <source>
        <dbReference type="SAM" id="MobiDB-lite"/>
    </source>
</evidence>
<evidence type="ECO:0000259" key="8">
    <source>
        <dbReference type="Pfam" id="PF20684"/>
    </source>
</evidence>
<sequence length="354" mass="38642">MLLLALTREVTHGRDSHTLVSIWSLTGISFIFAFARFYVKGYMAAKLRSDDYLIMLALSCIVTSCGLSTKAVDYGLGRHVGTVSQEDQIAVVKWIYLASCPSVMSLAIPKLAVITLLTRLLVPGKIHQWILWSLGAAVQIFFFAAVVMFLRTLAAKCPLLPNVSRSIRRFGYACLLGRVPSSTPYLAVYHSILLYHLQMPLGQKTAFSVAFGLEVFSGAAAIYKTAHIPALASPDFICLLKWTVIESRSIVIASSIPVPQPLMRLHFGFSILGRPLETWKRSYAGVVAFCGKKMATAIQRRVRGANNLDDLSELGEDVEAHGHRGDGSTDAHGCAPASPQTGDYHVTTEVVEGK</sequence>
<dbReference type="PANTHER" id="PTHR33048:SF155">
    <property type="entry name" value="INTEGRAL MEMBRANE PROTEIN"/>
    <property type="match status" value="1"/>
</dbReference>
<feature type="transmembrane region" description="Helical" evidence="7">
    <location>
        <begin position="94"/>
        <end position="117"/>
    </location>
</feature>
<dbReference type="RefSeq" id="XP_066695911.1">
    <property type="nucleotide sequence ID" value="XM_066849215.1"/>
</dbReference>
<reference evidence="9 10" key="1">
    <citation type="submission" date="2023-01" db="EMBL/GenBank/DDBJ databases">
        <title>Analysis of 21 Apiospora genomes using comparative genomics revels a genus with tremendous synthesis potential of carbohydrate active enzymes and secondary metabolites.</title>
        <authorList>
            <person name="Sorensen T."/>
        </authorList>
    </citation>
    <scope>NUCLEOTIDE SEQUENCE [LARGE SCALE GENOMIC DNA]</scope>
    <source>
        <strain evidence="9 10">CBS 24483</strain>
    </source>
</reference>
<feature type="domain" description="Rhodopsin" evidence="8">
    <location>
        <begin position="35"/>
        <end position="148"/>
    </location>
</feature>
<dbReference type="GeneID" id="92082277"/>
<feature type="transmembrane region" description="Helical" evidence="7">
    <location>
        <begin position="129"/>
        <end position="150"/>
    </location>
</feature>
<keyword evidence="4 7" id="KW-0472">Membrane</keyword>
<comment type="caution">
    <text evidence="9">The sequence shown here is derived from an EMBL/GenBank/DDBJ whole genome shotgun (WGS) entry which is preliminary data.</text>
</comment>
<protein>
    <recommendedName>
        <fullName evidence="8">Rhodopsin domain-containing protein</fullName>
    </recommendedName>
</protein>
<evidence type="ECO:0000256" key="2">
    <source>
        <dbReference type="ARBA" id="ARBA00022692"/>
    </source>
</evidence>
<evidence type="ECO:0000256" key="4">
    <source>
        <dbReference type="ARBA" id="ARBA00023136"/>
    </source>
</evidence>
<keyword evidence="2 7" id="KW-0812">Transmembrane</keyword>
<dbReference type="PANTHER" id="PTHR33048">
    <property type="entry name" value="PTH11-LIKE INTEGRAL MEMBRANE PROTEIN (AFU_ORTHOLOGUE AFUA_5G11245)"/>
    <property type="match status" value="1"/>
</dbReference>
<evidence type="ECO:0000256" key="1">
    <source>
        <dbReference type="ARBA" id="ARBA00004141"/>
    </source>
</evidence>
<dbReference type="InterPro" id="IPR049326">
    <property type="entry name" value="Rhodopsin_dom_fungi"/>
</dbReference>
<dbReference type="Proteomes" id="UP001391051">
    <property type="component" value="Unassembled WGS sequence"/>
</dbReference>
<feature type="compositionally biased region" description="Basic and acidic residues" evidence="6">
    <location>
        <begin position="319"/>
        <end position="329"/>
    </location>
</feature>
<keyword evidence="10" id="KW-1185">Reference proteome</keyword>
<feature type="region of interest" description="Disordered" evidence="6">
    <location>
        <begin position="319"/>
        <end position="342"/>
    </location>
</feature>
<feature type="transmembrane region" description="Helical" evidence="7">
    <location>
        <begin position="51"/>
        <end position="69"/>
    </location>
</feature>
<accession>A0ABR1Q1S9</accession>
<evidence type="ECO:0000256" key="7">
    <source>
        <dbReference type="SAM" id="Phobius"/>
    </source>
</evidence>
<evidence type="ECO:0000256" key="3">
    <source>
        <dbReference type="ARBA" id="ARBA00022989"/>
    </source>
</evidence>
<dbReference type="Pfam" id="PF20684">
    <property type="entry name" value="Fung_rhodopsin"/>
    <property type="match status" value="1"/>
</dbReference>
<comment type="similarity">
    <text evidence="5">Belongs to the SAT4 family.</text>
</comment>
<evidence type="ECO:0000313" key="10">
    <source>
        <dbReference type="Proteomes" id="UP001391051"/>
    </source>
</evidence>
<organism evidence="9 10">
    <name type="scientific">Apiospora aurea</name>
    <dbReference type="NCBI Taxonomy" id="335848"/>
    <lineage>
        <taxon>Eukaryota</taxon>
        <taxon>Fungi</taxon>
        <taxon>Dikarya</taxon>
        <taxon>Ascomycota</taxon>
        <taxon>Pezizomycotina</taxon>
        <taxon>Sordariomycetes</taxon>
        <taxon>Xylariomycetidae</taxon>
        <taxon>Amphisphaeriales</taxon>
        <taxon>Apiosporaceae</taxon>
        <taxon>Apiospora</taxon>
    </lineage>
</organism>
<name>A0ABR1Q1S9_9PEZI</name>
<evidence type="ECO:0000313" key="9">
    <source>
        <dbReference type="EMBL" id="KAK7943880.1"/>
    </source>
</evidence>
<gene>
    <name evidence="9" type="ORF">PG986_012993</name>
</gene>
<keyword evidence="3 7" id="KW-1133">Transmembrane helix</keyword>
<dbReference type="EMBL" id="JAQQWE010000008">
    <property type="protein sequence ID" value="KAK7943880.1"/>
    <property type="molecule type" value="Genomic_DNA"/>
</dbReference>
<evidence type="ECO:0000256" key="5">
    <source>
        <dbReference type="ARBA" id="ARBA00038359"/>
    </source>
</evidence>
<comment type="subcellular location">
    <subcellularLocation>
        <location evidence="1">Membrane</location>
        <topology evidence="1">Multi-pass membrane protein</topology>
    </subcellularLocation>
</comment>